<feature type="chain" id="PRO_5047151803" evidence="3">
    <location>
        <begin position="27"/>
        <end position="358"/>
    </location>
</feature>
<protein>
    <submittedName>
        <fullName evidence="5">RND family efflux transporter MFP subunit</fullName>
    </submittedName>
</protein>
<dbReference type="Proteomes" id="UP000245712">
    <property type="component" value="Unassembled WGS sequence"/>
</dbReference>
<evidence type="ECO:0000256" key="3">
    <source>
        <dbReference type="SAM" id="SignalP"/>
    </source>
</evidence>
<dbReference type="Gene3D" id="2.40.420.20">
    <property type="match status" value="1"/>
</dbReference>
<evidence type="ECO:0000259" key="4">
    <source>
        <dbReference type="Pfam" id="PF25989"/>
    </source>
</evidence>
<keyword evidence="6" id="KW-1185">Reference proteome</keyword>
<dbReference type="InterPro" id="IPR006143">
    <property type="entry name" value="RND_pump_MFP"/>
</dbReference>
<dbReference type="EMBL" id="QEOB01000002">
    <property type="protein sequence ID" value="PVX86283.1"/>
    <property type="molecule type" value="Genomic_DNA"/>
</dbReference>
<comment type="caution">
    <text evidence="5">The sequence shown here is derived from an EMBL/GenBank/DDBJ whole genome shotgun (WGS) entry which is preliminary data.</text>
</comment>
<name>A0ABX5KTE9_9BURK</name>
<dbReference type="Gene3D" id="2.40.50.100">
    <property type="match status" value="1"/>
</dbReference>
<dbReference type="InterPro" id="IPR051909">
    <property type="entry name" value="MFP_Cation_Efflux"/>
</dbReference>
<proteinExistence type="inferred from homology"/>
<dbReference type="SUPFAM" id="SSF111369">
    <property type="entry name" value="HlyD-like secretion proteins"/>
    <property type="match status" value="1"/>
</dbReference>
<organism evidence="5 6">
    <name type="scientific">Paraburkholderia unamae</name>
    <dbReference type="NCBI Taxonomy" id="219649"/>
    <lineage>
        <taxon>Bacteria</taxon>
        <taxon>Pseudomonadati</taxon>
        <taxon>Pseudomonadota</taxon>
        <taxon>Betaproteobacteria</taxon>
        <taxon>Burkholderiales</taxon>
        <taxon>Burkholderiaceae</taxon>
        <taxon>Paraburkholderia</taxon>
    </lineage>
</organism>
<evidence type="ECO:0000313" key="6">
    <source>
        <dbReference type="Proteomes" id="UP000245712"/>
    </source>
</evidence>
<keyword evidence="2" id="KW-0813">Transport</keyword>
<dbReference type="Pfam" id="PF25989">
    <property type="entry name" value="YknX_C"/>
    <property type="match status" value="1"/>
</dbReference>
<feature type="signal peptide" evidence="3">
    <location>
        <begin position="1"/>
        <end position="26"/>
    </location>
</feature>
<evidence type="ECO:0000256" key="1">
    <source>
        <dbReference type="ARBA" id="ARBA00009477"/>
    </source>
</evidence>
<accession>A0ABX5KTE9</accession>
<reference evidence="5 6" key="1">
    <citation type="submission" date="2018-05" db="EMBL/GenBank/DDBJ databases">
        <title>Genomic Encyclopedia of Type Strains, Phase IV (KMG-V): Genome sequencing to study the core and pangenomes of soil and plant-associated prokaryotes.</title>
        <authorList>
            <person name="Whitman W."/>
        </authorList>
    </citation>
    <scope>NUCLEOTIDE SEQUENCE [LARGE SCALE GENOMIC DNA]</scope>
    <source>
        <strain evidence="5 6">SCZa-39</strain>
    </source>
</reference>
<dbReference type="Gene3D" id="1.10.287.470">
    <property type="entry name" value="Helix hairpin bin"/>
    <property type="match status" value="1"/>
</dbReference>
<dbReference type="PANTHER" id="PTHR30097">
    <property type="entry name" value="CATION EFFLUX SYSTEM PROTEIN CUSB"/>
    <property type="match status" value="1"/>
</dbReference>
<dbReference type="NCBIfam" id="TIGR01730">
    <property type="entry name" value="RND_mfp"/>
    <property type="match status" value="1"/>
</dbReference>
<dbReference type="Gene3D" id="2.40.30.170">
    <property type="match status" value="1"/>
</dbReference>
<comment type="similarity">
    <text evidence="1">Belongs to the membrane fusion protein (MFP) (TC 8.A.1) family.</text>
</comment>
<dbReference type="PANTHER" id="PTHR30097:SF4">
    <property type="entry name" value="SLR6042 PROTEIN"/>
    <property type="match status" value="1"/>
</dbReference>
<evidence type="ECO:0000313" key="5">
    <source>
        <dbReference type="EMBL" id="PVX86283.1"/>
    </source>
</evidence>
<feature type="domain" description="YknX-like C-terminal permuted SH3-like" evidence="4">
    <location>
        <begin position="285"/>
        <end position="351"/>
    </location>
</feature>
<evidence type="ECO:0000256" key="2">
    <source>
        <dbReference type="ARBA" id="ARBA00022448"/>
    </source>
</evidence>
<keyword evidence="3" id="KW-0732">Signal</keyword>
<gene>
    <name evidence="5" type="ORF">C7402_102119</name>
</gene>
<sequence length="358" mass="36553">MPRRPLLLRAAALLAAVATTLSPALADEPVSVAVVVAPVARKPIAQQIEAYGVVSAAAANITTLSLPYTARVMRVLAQPGQSVARGAPLFVVEADAGAVIALSQAQSEATFARGELDRTEALYRDGLATQSQLATARKALDDARAALAAQTRSGVTQGSKTLVAPSAGVVSQISAAQGDQVQAGAALAQFVPANAGAGRAANVSLGVEPADALTIHAGDRVVLHALSASIGNAGAAGQIVLVGAAIDAQSQLVNVGASVPFTGAPFMPGMHVRADIETRPGNWWNVPRAAVLQDSKGHYVFQVTPAGKAHRVAVQMEVERDGWYGVDGALDASRPLVVSGNYELEEGMAVRMTKGGAQ</sequence>
<dbReference type="InterPro" id="IPR058637">
    <property type="entry name" value="YknX-like_C"/>
</dbReference>
<dbReference type="RefSeq" id="WP_116609763.1">
    <property type="nucleotide sequence ID" value="NZ_QEOB01000002.1"/>
</dbReference>